<dbReference type="Proteomes" id="UP000719412">
    <property type="component" value="Unassembled WGS sequence"/>
</dbReference>
<accession>A0A8J6HDT2</accession>
<dbReference type="EMBL" id="JABDTM020020559">
    <property type="protein sequence ID" value="KAH0816970.1"/>
    <property type="molecule type" value="Genomic_DNA"/>
</dbReference>
<gene>
    <name evidence="1" type="ORF">GEV33_005821</name>
</gene>
<comment type="caution">
    <text evidence="1">The sequence shown here is derived from an EMBL/GenBank/DDBJ whole genome shotgun (WGS) entry which is preliminary data.</text>
</comment>
<reference evidence="1" key="2">
    <citation type="submission" date="2021-08" db="EMBL/GenBank/DDBJ databases">
        <authorList>
            <person name="Eriksson T."/>
        </authorList>
    </citation>
    <scope>NUCLEOTIDE SEQUENCE</scope>
    <source>
        <strain evidence="1">Stoneville</strain>
        <tissue evidence="1">Whole head</tissue>
    </source>
</reference>
<proteinExistence type="predicted"/>
<evidence type="ECO:0000313" key="1">
    <source>
        <dbReference type="EMBL" id="KAH0816970.1"/>
    </source>
</evidence>
<name>A0A8J6HDT2_TENMO</name>
<keyword evidence="2" id="KW-1185">Reference proteome</keyword>
<reference evidence="1" key="1">
    <citation type="journal article" date="2020" name="J Insects Food Feed">
        <title>The yellow mealworm (Tenebrio molitor) genome: a resource for the emerging insects as food and feed industry.</title>
        <authorList>
            <person name="Eriksson T."/>
            <person name="Andere A."/>
            <person name="Kelstrup H."/>
            <person name="Emery V."/>
            <person name="Picard C."/>
        </authorList>
    </citation>
    <scope>NUCLEOTIDE SEQUENCE</scope>
    <source>
        <strain evidence="1">Stoneville</strain>
        <tissue evidence="1">Whole head</tissue>
    </source>
</reference>
<organism evidence="1 2">
    <name type="scientific">Tenebrio molitor</name>
    <name type="common">Yellow mealworm beetle</name>
    <dbReference type="NCBI Taxonomy" id="7067"/>
    <lineage>
        <taxon>Eukaryota</taxon>
        <taxon>Metazoa</taxon>
        <taxon>Ecdysozoa</taxon>
        <taxon>Arthropoda</taxon>
        <taxon>Hexapoda</taxon>
        <taxon>Insecta</taxon>
        <taxon>Pterygota</taxon>
        <taxon>Neoptera</taxon>
        <taxon>Endopterygota</taxon>
        <taxon>Coleoptera</taxon>
        <taxon>Polyphaga</taxon>
        <taxon>Cucujiformia</taxon>
        <taxon>Tenebrionidae</taxon>
        <taxon>Tenebrio</taxon>
    </lineage>
</organism>
<sequence length="73" mass="8589">MPLRRRRWQFLAVVAAQPIYQNVAAQLIYRNVALPVAPIDQPVSVRETREVPRARVLRWTPTSQREPPVWIFL</sequence>
<protein>
    <submittedName>
        <fullName evidence="1">Uncharacterized protein</fullName>
    </submittedName>
</protein>
<dbReference type="AlphaFoldDB" id="A0A8J6HDT2"/>
<evidence type="ECO:0000313" key="2">
    <source>
        <dbReference type="Proteomes" id="UP000719412"/>
    </source>
</evidence>